<keyword evidence="2" id="KW-0819">tRNA processing</keyword>
<reference evidence="6 7" key="1">
    <citation type="submission" date="2015-09" db="EMBL/GenBank/DDBJ databases">
        <title>Draft genome of a European isolate of the apple canker pathogen Neonectria ditissima.</title>
        <authorList>
            <person name="Gomez-Cortecero A."/>
            <person name="Harrison R.J."/>
            <person name="Armitage A.D."/>
        </authorList>
    </citation>
    <scope>NUCLEOTIDE SEQUENCE [LARGE SCALE GENOMIC DNA]</scope>
    <source>
        <strain evidence="6 7">R09/05</strain>
    </source>
</reference>
<evidence type="ECO:0000259" key="5">
    <source>
        <dbReference type="Pfam" id="PF25151"/>
    </source>
</evidence>
<dbReference type="Pfam" id="PF25151">
    <property type="entry name" value="TPR_Trm732_C"/>
    <property type="match status" value="1"/>
</dbReference>
<feature type="domain" description="tRNA (32-2'-O)-methyltransferase regulator THADA-like C-terminal TPR repeats region" evidence="5">
    <location>
        <begin position="917"/>
        <end position="1072"/>
    </location>
</feature>
<organism evidence="6 7">
    <name type="scientific">Neonectria ditissima</name>
    <dbReference type="NCBI Taxonomy" id="78410"/>
    <lineage>
        <taxon>Eukaryota</taxon>
        <taxon>Fungi</taxon>
        <taxon>Dikarya</taxon>
        <taxon>Ascomycota</taxon>
        <taxon>Pezizomycotina</taxon>
        <taxon>Sordariomycetes</taxon>
        <taxon>Hypocreomycetidae</taxon>
        <taxon>Hypocreales</taxon>
        <taxon>Nectriaceae</taxon>
        <taxon>Neonectria</taxon>
    </lineage>
</organism>
<evidence type="ECO:0000313" key="7">
    <source>
        <dbReference type="Proteomes" id="UP000050424"/>
    </source>
</evidence>
<comment type="caution">
    <text evidence="6">The sequence shown here is derived from an EMBL/GenBank/DDBJ whole genome shotgun (WGS) entry which is preliminary data.</text>
</comment>
<keyword evidence="7" id="KW-1185">Reference proteome</keyword>
<dbReference type="InterPro" id="IPR056843">
    <property type="entry name" value="THADA-like_TPR"/>
</dbReference>
<dbReference type="SUPFAM" id="SSF48371">
    <property type="entry name" value="ARM repeat"/>
    <property type="match status" value="2"/>
</dbReference>
<dbReference type="Proteomes" id="UP000050424">
    <property type="component" value="Unassembled WGS sequence"/>
</dbReference>
<dbReference type="GO" id="GO:0005829">
    <property type="term" value="C:cytosol"/>
    <property type="evidence" value="ECO:0007669"/>
    <property type="project" value="TreeGrafter"/>
</dbReference>
<dbReference type="STRING" id="78410.A0A0P7AHD1"/>
<comment type="similarity">
    <text evidence="1">Belongs to the THADA family.</text>
</comment>
<gene>
    <name evidence="6" type="ORF">AK830_g9727</name>
</gene>
<evidence type="ECO:0000256" key="1">
    <source>
        <dbReference type="ARBA" id="ARBA00010409"/>
    </source>
</evidence>
<proteinExistence type="inferred from homology"/>
<dbReference type="InterPro" id="IPR016024">
    <property type="entry name" value="ARM-type_fold"/>
</dbReference>
<dbReference type="GO" id="GO:0030488">
    <property type="term" value="P:tRNA methylation"/>
    <property type="evidence" value="ECO:0007669"/>
    <property type="project" value="TreeGrafter"/>
</dbReference>
<accession>A0A0P7AHD1</accession>
<dbReference type="InterPro" id="IPR051954">
    <property type="entry name" value="tRNA_methyltransferase_THADA"/>
</dbReference>
<dbReference type="PANTHER" id="PTHR14387">
    <property type="entry name" value="THADA/DEATH RECEPTOR INTERACTING PROTEIN"/>
    <property type="match status" value="1"/>
</dbReference>
<evidence type="ECO:0000313" key="6">
    <source>
        <dbReference type="EMBL" id="KPM36837.1"/>
    </source>
</evidence>
<evidence type="ECO:0000259" key="4">
    <source>
        <dbReference type="Pfam" id="PF25150"/>
    </source>
</evidence>
<evidence type="ECO:0000259" key="3">
    <source>
        <dbReference type="Pfam" id="PF10350"/>
    </source>
</evidence>
<dbReference type="Pfam" id="PF10350">
    <property type="entry name" value="DUF2428"/>
    <property type="match status" value="1"/>
</dbReference>
<feature type="domain" description="tRNA (32-2'-O)-methyltransferase regulator THADA-like TPR repeats region" evidence="4">
    <location>
        <begin position="234"/>
        <end position="539"/>
    </location>
</feature>
<dbReference type="EMBL" id="LKCW01000188">
    <property type="protein sequence ID" value="KPM36837.1"/>
    <property type="molecule type" value="Genomic_DNA"/>
</dbReference>
<name>A0A0P7AHD1_9HYPO</name>
<dbReference type="Pfam" id="PF26523">
    <property type="entry name" value="Trm732_C"/>
    <property type="match status" value="1"/>
</dbReference>
<dbReference type="InterPro" id="IPR056842">
    <property type="entry name" value="THADA-like_TPR_C"/>
</dbReference>
<evidence type="ECO:0000256" key="2">
    <source>
        <dbReference type="ARBA" id="ARBA00022694"/>
    </source>
</evidence>
<dbReference type="Pfam" id="PF25150">
    <property type="entry name" value="TPR_Trm732"/>
    <property type="match status" value="1"/>
</dbReference>
<protein>
    <submittedName>
        <fullName evidence="6">Uncharacterized protein</fullName>
    </submittedName>
</protein>
<dbReference type="OrthoDB" id="73997at2759"/>
<feature type="domain" description="DUF2428" evidence="3">
    <location>
        <begin position="673"/>
        <end position="915"/>
    </location>
</feature>
<dbReference type="PANTHER" id="PTHR14387:SF0">
    <property type="entry name" value="DUF2428 DOMAIN-CONTAINING PROTEIN"/>
    <property type="match status" value="1"/>
</dbReference>
<dbReference type="InterPro" id="IPR019442">
    <property type="entry name" value="THADA/TRM732_DUF2428"/>
</dbReference>
<sequence>MAMLDNAQQVDNLIANSNHISKWVEEQQTESQASWAQSIFARLLSNAAQPRSASGNSCVKLCGFVEQASKSRSETLRLWSFNQDVIIQLFTFYVEWNESDNHRSMRLVLDLLPRLITRNPNEEASQSTKRAMLDSLVSIITGISAKPLAKSAIKALDHLLTKDIVSIEEIYSSYVTLQQKGTPSDSLAVWKTFFFETFHWMRLHFVCPAAGRFIVVLYRALRRQTSERSAELSIETWHQWLLEVLAEDSSTLESIKNYVFLSLFRADKSEALLFLQRMNDYEAVSTNIELAMDIPALLQLAALETGKKVGLVEEPALGGDDKTSDEQGAIVLDEKVLDRVLAHPSHEVRSFAFSLLISSPLTTRPYSFKALDLLQKHLATFFAESDAKFRNDVSSKVRDMFKRVRGAIFVLKRSIPRAAAQAQKDNGVQGTSTPKSKPVIYRANLISLPEAQLVECLDYHEKFMFWYIGFLCNELTPTASYQRHIASLKAVKFILRLEGENSKTWETSDDQHLFFDRFDGTWLRALSDLIMDPFDDVRDHSASVLKEIFLDERYGHFVLMSPGGKVNASEELAELLRKAEELARQTARADHSDGVARVCQLLYRFSDGEQSRLSVLSTLVSGLETKLSVAENDLGRAVLEAPLHGDFASLYYTWQVVSELQFYERELRSVQELQDRLVTCGERVWVAVRDILCDDSPEGHLPQDLEEVDGLDTKDILSYSFRAIHEASNLMRALILSTKQTKAGKIHPSREVYERIGNLSFTQLSNLRHRGAFTTVALTFATCCQLVKHLEQEADGQPGPTLLEQWYNGTLDAIFAQASTTRRSAGIPAMMTGVLSANASSPSFEQVMAKLMETASMQARVSETDGTNLPQVHAYNCLKDIFKSSYLTAVGNKSEKYLLQCLELAANGLKSELWAIRNCGLILLRSLIDCLFGSHESKSTMEAGWDGKANRIAYHRYSSLPHVLLNLLKSGHQIMASTATGSAAAESVFPALDIIRRAGPPELLRDELQIHVAKYLASPVWHVREIAARTLCSCLLHDKWLDVIAGLAAESMQNATSNAQNHVHGVLLALKYVVERLHEVMRDHLQGDLPRLSQFLKEYWRQIQALDSPEIAAAYLEVVNMVRAIPGPEVARHGQFEYPKFNKPESALLRAQRVIHEIYSASESGSSVQSLRTLLLVKQLGVNSLVTGLETIPKLWDASQLSDADLSDFCDLYLEVCLVVSPTEPRVVALQNLTELLDYSLETNNTAALSPSSLSRIWNSLPSGLLNPALANAVIRISGCIMAVLRQREGVAVTGLRGWGHMMADAGSDDKDFYTRLASAESLCSFFSVKDSAWTTEECLPALIALYDFLNDDDDDIRDVGSAAVANILGQPLAPIEAANRLVVWLTRHFGNSPVFCQVIAGRMMGDTRFPGLDSGKVGVTEQLEKAMEFDDSLFVIEEHNLFIDEVRECQRWAAAFERLQWSSEDDVLRNLTSSVYEGLLPMEALASKEDGPLGYASKPQVFAILSRVIWASVALIKHHPEPSQRALVGESSRSLTSGKGHISGLLLHPLKAVLEGKVRV</sequence>